<dbReference type="EMBL" id="VLLG01000006">
    <property type="protein sequence ID" value="TWI82581.1"/>
    <property type="molecule type" value="Genomic_DNA"/>
</dbReference>
<proteinExistence type="predicted"/>
<name>A0A562SMR3_CHIJA</name>
<evidence type="ECO:0000256" key="1">
    <source>
        <dbReference type="SAM" id="Phobius"/>
    </source>
</evidence>
<organism evidence="2 3">
    <name type="scientific">Chitinophaga japonensis</name>
    <name type="common">Flexibacter japonensis</name>
    <dbReference type="NCBI Taxonomy" id="104662"/>
    <lineage>
        <taxon>Bacteria</taxon>
        <taxon>Pseudomonadati</taxon>
        <taxon>Bacteroidota</taxon>
        <taxon>Chitinophagia</taxon>
        <taxon>Chitinophagales</taxon>
        <taxon>Chitinophagaceae</taxon>
        <taxon>Chitinophaga</taxon>
    </lineage>
</organism>
<feature type="transmembrane region" description="Helical" evidence="1">
    <location>
        <begin position="85"/>
        <end position="104"/>
    </location>
</feature>
<comment type="caution">
    <text evidence="2">The sequence shown here is derived from an EMBL/GenBank/DDBJ whole genome shotgun (WGS) entry which is preliminary data.</text>
</comment>
<evidence type="ECO:0000313" key="2">
    <source>
        <dbReference type="EMBL" id="TWI82581.1"/>
    </source>
</evidence>
<feature type="transmembrane region" description="Helical" evidence="1">
    <location>
        <begin position="50"/>
        <end position="73"/>
    </location>
</feature>
<sequence length="212" mass="23360">MVLTPFFRKFALTAHITFSMGWLGAIAGFLAVAIAGLASQNMQVVRSAYIMVELIGWFVIAPFCLASLITGLIESLYTPWGLFRYYWIVVKLFLTIVAAILLLAHMQPISYLAKIALTTALSITEYRGLRIQLIADAGAALLVLLFITTISVYKPWGRTPYGLRKENEQRKGGSIRKSTTGRPWGLYVLLGLIGLVLLLFAILHLTGVMGGH</sequence>
<dbReference type="AlphaFoldDB" id="A0A562SMR3"/>
<reference evidence="2 3" key="1">
    <citation type="journal article" date="2013" name="Stand. Genomic Sci.">
        <title>Genomic Encyclopedia of Type Strains, Phase I: The one thousand microbial genomes (KMG-I) project.</title>
        <authorList>
            <person name="Kyrpides N.C."/>
            <person name="Woyke T."/>
            <person name="Eisen J.A."/>
            <person name="Garrity G."/>
            <person name="Lilburn T.G."/>
            <person name="Beck B.J."/>
            <person name="Whitman W.B."/>
            <person name="Hugenholtz P."/>
            <person name="Klenk H.P."/>
        </authorList>
    </citation>
    <scope>NUCLEOTIDE SEQUENCE [LARGE SCALE GENOMIC DNA]</scope>
    <source>
        <strain evidence="2 3">DSM 13484</strain>
    </source>
</reference>
<feature type="transmembrane region" description="Helical" evidence="1">
    <location>
        <begin position="184"/>
        <end position="206"/>
    </location>
</feature>
<keyword evidence="3" id="KW-1185">Reference proteome</keyword>
<accession>A0A562SMR3</accession>
<keyword evidence="1" id="KW-0812">Transmembrane</keyword>
<dbReference type="Proteomes" id="UP000316778">
    <property type="component" value="Unassembled WGS sequence"/>
</dbReference>
<keyword evidence="1" id="KW-0472">Membrane</keyword>
<evidence type="ECO:0008006" key="4">
    <source>
        <dbReference type="Google" id="ProtNLM"/>
    </source>
</evidence>
<keyword evidence="1" id="KW-1133">Transmembrane helix</keyword>
<protein>
    <recommendedName>
        <fullName evidence="4">DUF2269 domain-containing protein</fullName>
    </recommendedName>
</protein>
<dbReference type="RefSeq" id="WP_211366542.1">
    <property type="nucleotide sequence ID" value="NZ_BAAAFY010000006.1"/>
</dbReference>
<gene>
    <name evidence="2" type="ORF">LX66_5155</name>
</gene>
<feature type="transmembrane region" description="Helical" evidence="1">
    <location>
        <begin position="133"/>
        <end position="153"/>
    </location>
</feature>
<evidence type="ECO:0000313" key="3">
    <source>
        <dbReference type="Proteomes" id="UP000316778"/>
    </source>
</evidence>
<feature type="transmembrane region" description="Helical" evidence="1">
    <location>
        <begin position="20"/>
        <end position="38"/>
    </location>
</feature>